<dbReference type="PRINTS" id="PR00344">
    <property type="entry name" value="BCTRLSENSOR"/>
</dbReference>
<dbReference type="PANTHER" id="PTHR43065:SF10">
    <property type="entry name" value="PEROXIDE STRESS-ACTIVATED HISTIDINE KINASE MAK3"/>
    <property type="match status" value="1"/>
</dbReference>
<dbReference type="InterPro" id="IPR005467">
    <property type="entry name" value="His_kinase_dom"/>
</dbReference>
<proteinExistence type="predicted"/>
<dbReference type="EMBL" id="PDKM01000001">
    <property type="protein sequence ID" value="RXK11148.1"/>
    <property type="molecule type" value="Genomic_DNA"/>
</dbReference>
<dbReference type="SUPFAM" id="SSF47384">
    <property type="entry name" value="Homodimeric domain of signal transducing histidine kinase"/>
    <property type="match status" value="1"/>
</dbReference>
<keyword evidence="3" id="KW-0597">Phosphoprotein</keyword>
<dbReference type="Gene3D" id="6.10.340.10">
    <property type="match status" value="1"/>
</dbReference>
<dbReference type="Gene3D" id="1.10.287.130">
    <property type="match status" value="1"/>
</dbReference>
<dbReference type="Gene3D" id="3.30.565.10">
    <property type="entry name" value="Histidine kinase-like ATPase, C-terminal domain"/>
    <property type="match status" value="1"/>
</dbReference>
<feature type="transmembrane region" description="Helical" evidence="10">
    <location>
        <begin position="379"/>
        <end position="398"/>
    </location>
</feature>
<evidence type="ECO:0000256" key="9">
    <source>
        <dbReference type="SAM" id="Coils"/>
    </source>
</evidence>
<dbReference type="PROSITE" id="PS50109">
    <property type="entry name" value="HIS_KIN"/>
    <property type="match status" value="1"/>
</dbReference>
<dbReference type="PANTHER" id="PTHR43065">
    <property type="entry name" value="SENSOR HISTIDINE KINASE"/>
    <property type="match status" value="1"/>
</dbReference>
<dbReference type="CDD" id="cd00075">
    <property type="entry name" value="HATPase"/>
    <property type="match status" value="1"/>
</dbReference>
<dbReference type="InterPro" id="IPR036097">
    <property type="entry name" value="HisK_dim/P_sf"/>
</dbReference>
<dbReference type="SMART" id="SM00387">
    <property type="entry name" value="HATPase_c"/>
    <property type="match status" value="1"/>
</dbReference>
<evidence type="ECO:0000256" key="1">
    <source>
        <dbReference type="ARBA" id="ARBA00000085"/>
    </source>
</evidence>
<reference evidence="12 14" key="2">
    <citation type="submission" date="2018-07" db="EMBL/GenBank/DDBJ databases">
        <title>Complete genome of the Arcobacter bivalviorum type strain LMG 26154.</title>
        <authorList>
            <person name="Miller W.G."/>
            <person name="Yee E."/>
            <person name="Bono J.L."/>
        </authorList>
    </citation>
    <scope>NUCLEOTIDE SEQUENCE [LARGE SCALE GENOMIC DNA]</scope>
    <source>
        <strain evidence="12 14">LMG 26154</strain>
    </source>
</reference>
<keyword evidence="15" id="KW-1185">Reference proteome</keyword>
<accession>A0AAX2AAJ0</accession>
<keyword evidence="9" id="KW-0175">Coiled coil</keyword>
<evidence type="ECO:0000256" key="2">
    <source>
        <dbReference type="ARBA" id="ARBA00012438"/>
    </source>
</evidence>
<dbReference type="InterPro" id="IPR003594">
    <property type="entry name" value="HATPase_dom"/>
</dbReference>
<dbReference type="AlphaFoldDB" id="A0AAX2AAJ0"/>
<dbReference type="Pfam" id="PF22673">
    <property type="entry name" value="MCP-like_PDC_1"/>
    <property type="match status" value="1"/>
</dbReference>
<evidence type="ECO:0000313" key="14">
    <source>
        <dbReference type="Proteomes" id="UP000253850"/>
    </source>
</evidence>
<name>A0AAX2AAJ0_9BACT</name>
<dbReference type="Proteomes" id="UP000253850">
    <property type="component" value="Chromosome"/>
</dbReference>
<dbReference type="InterPro" id="IPR036890">
    <property type="entry name" value="HATPase_C_sf"/>
</dbReference>
<evidence type="ECO:0000256" key="7">
    <source>
        <dbReference type="ARBA" id="ARBA00022840"/>
    </source>
</evidence>
<keyword evidence="8" id="KW-0902">Two-component regulatory system</keyword>
<evidence type="ECO:0000313" key="12">
    <source>
        <dbReference type="EMBL" id="AXH12035.1"/>
    </source>
</evidence>
<dbReference type="Proteomes" id="UP000289193">
    <property type="component" value="Unassembled WGS sequence"/>
</dbReference>
<evidence type="ECO:0000256" key="10">
    <source>
        <dbReference type="SAM" id="Phobius"/>
    </source>
</evidence>
<evidence type="ECO:0000256" key="3">
    <source>
        <dbReference type="ARBA" id="ARBA00022553"/>
    </source>
</evidence>
<evidence type="ECO:0000313" key="15">
    <source>
        <dbReference type="Proteomes" id="UP000289193"/>
    </source>
</evidence>
<protein>
    <recommendedName>
        <fullName evidence="2">histidine kinase</fullName>
        <ecNumber evidence="2">2.7.13.3</ecNumber>
    </recommendedName>
</protein>
<sequence length="727" mass="85255">MKKVSTLKSILYNTYFKTALVPLIVIEVTLLVLYFGISKYMVNNSKTLLSEEIKTNLITRSKKETQEINYQLREISDFAYMAQYKQQLIFKNKERFLKNSIAPEFAFADNNTFYKVNNNGGASLLYGATTKIGKEQREKAIFTEAFDEQLKYLVDSNELIVAAYFNSYDQMNRLYPFIENVYSQYPADIKMQNYNFYYEADEKHNPQRKTKWTSAYLDPAGQGWMVSCIVPIYNNDFLEGVTGLDVTIDKFVKNVLNLNLPWNASAMLVGEDGLILAMPKEIEKILNIKELTSHNYEKVINDTNLKPDEFNIYKNEKLKKYFQEFKNDEQNLAFTTINEHEYIITQSKIEQTNWKLFIFVDKEKVFEPVNELDQISKKIGFIAIFGMILFYLLFFMFLSRKIKEITNLIANPISLLAKETHHFDAEKRISKPEETNIKEIDTLANNFYKMTNELYERRNQLKELNNSLEERVEEEVLKNREKDQLMLHQSKLAQMGEMISMIAHQWRQPLATINSMVTDIKLKILLNKFNLEIKKEQEEFKNFLKENFENIEDLINVLSTTIDDFRNFYKPVKNKKEISVKTICEKTISILKPVIRNKKIELIEKYDSNDTFRLYENELIQVLLNIIKNAIDNFEINNIENKTIEIETINSEKSFKIIITDNGGGIASSIKDKIFEPYFSTKDDKNGTGLGLYMSKIIIEQYQKSKLYFENKKDGVSFIIELNKSKL</sequence>
<keyword evidence="5" id="KW-0547">Nucleotide-binding</keyword>
<organism evidence="13 15">
    <name type="scientific">Halarcobacter bivalviorum</name>
    <dbReference type="NCBI Taxonomy" id="663364"/>
    <lineage>
        <taxon>Bacteria</taxon>
        <taxon>Pseudomonadati</taxon>
        <taxon>Campylobacterota</taxon>
        <taxon>Epsilonproteobacteria</taxon>
        <taxon>Campylobacterales</taxon>
        <taxon>Arcobacteraceae</taxon>
        <taxon>Halarcobacter</taxon>
    </lineage>
</organism>
<evidence type="ECO:0000256" key="5">
    <source>
        <dbReference type="ARBA" id="ARBA00022741"/>
    </source>
</evidence>
<keyword evidence="4" id="KW-0808">Transferase</keyword>
<dbReference type="RefSeq" id="WP_114838882.1">
    <property type="nucleotide sequence ID" value="NZ_CP031217.1"/>
</dbReference>
<dbReference type="Pfam" id="PF02518">
    <property type="entry name" value="HATPase_c"/>
    <property type="match status" value="1"/>
</dbReference>
<feature type="domain" description="Histidine kinase" evidence="11">
    <location>
        <begin position="501"/>
        <end position="726"/>
    </location>
</feature>
<dbReference type="SUPFAM" id="SSF55874">
    <property type="entry name" value="ATPase domain of HSP90 chaperone/DNA topoisomerase II/histidine kinase"/>
    <property type="match status" value="1"/>
</dbReference>
<dbReference type="Gene3D" id="3.30.450.20">
    <property type="entry name" value="PAS domain"/>
    <property type="match status" value="1"/>
</dbReference>
<keyword evidence="10" id="KW-0472">Membrane</keyword>
<dbReference type="GO" id="GO:0005524">
    <property type="term" value="F:ATP binding"/>
    <property type="evidence" value="ECO:0007669"/>
    <property type="project" value="UniProtKB-KW"/>
</dbReference>
<evidence type="ECO:0000313" key="13">
    <source>
        <dbReference type="EMBL" id="RXK11148.1"/>
    </source>
</evidence>
<dbReference type="CDD" id="cd00082">
    <property type="entry name" value="HisKA"/>
    <property type="match status" value="1"/>
</dbReference>
<dbReference type="EC" id="2.7.13.3" evidence="2"/>
<dbReference type="InterPro" id="IPR003661">
    <property type="entry name" value="HisK_dim/P_dom"/>
</dbReference>
<feature type="transmembrane region" description="Helical" evidence="10">
    <location>
        <begin position="20"/>
        <end position="37"/>
    </location>
</feature>
<dbReference type="GO" id="GO:0000155">
    <property type="term" value="F:phosphorelay sensor kinase activity"/>
    <property type="evidence" value="ECO:0007669"/>
    <property type="project" value="InterPro"/>
</dbReference>
<gene>
    <name evidence="12" type="ORF">ABIV_1030</name>
    <name evidence="13" type="ORF">CRV05_01920</name>
</gene>
<keyword evidence="10" id="KW-1133">Transmembrane helix</keyword>
<evidence type="ECO:0000259" key="11">
    <source>
        <dbReference type="PROSITE" id="PS50109"/>
    </source>
</evidence>
<keyword evidence="6 12" id="KW-0418">Kinase</keyword>
<feature type="coiled-coil region" evidence="9">
    <location>
        <begin position="451"/>
        <end position="478"/>
    </location>
</feature>
<dbReference type="InterPro" id="IPR004358">
    <property type="entry name" value="Sig_transdc_His_kin-like_C"/>
</dbReference>
<evidence type="ECO:0000256" key="8">
    <source>
        <dbReference type="ARBA" id="ARBA00023012"/>
    </source>
</evidence>
<keyword evidence="7" id="KW-0067">ATP-binding</keyword>
<evidence type="ECO:0000256" key="4">
    <source>
        <dbReference type="ARBA" id="ARBA00022679"/>
    </source>
</evidence>
<comment type="catalytic activity">
    <reaction evidence="1">
        <text>ATP + protein L-histidine = ADP + protein N-phospho-L-histidine.</text>
        <dbReference type="EC" id="2.7.13.3"/>
    </reaction>
</comment>
<dbReference type="KEGG" id="hbv:ABIV_1030"/>
<keyword evidence="10" id="KW-0812">Transmembrane</keyword>
<dbReference type="EMBL" id="CP031217">
    <property type="protein sequence ID" value="AXH12035.1"/>
    <property type="molecule type" value="Genomic_DNA"/>
</dbReference>
<evidence type="ECO:0000256" key="6">
    <source>
        <dbReference type="ARBA" id="ARBA00022777"/>
    </source>
</evidence>
<reference evidence="13 15" key="1">
    <citation type="submission" date="2017-10" db="EMBL/GenBank/DDBJ databases">
        <title>Genomics of the genus Arcobacter.</title>
        <authorList>
            <person name="Perez-Cataluna A."/>
            <person name="Figueras M.J."/>
        </authorList>
    </citation>
    <scope>NUCLEOTIDE SEQUENCE [LARGE SCALE GENOMIC DNA]</scope>
    <source>
        <strain evidence="13 15">CECT 7835</strain>
    </source>
</reference>